<dbReference type="Gene3D" id="3.40.50.720">
    <property type="entry name" value="NAD(P)-binding Rossmann-like Domain"/>
    <property type="match status" value="1"/>
</dbReference>
<name>A0A1V8M3S2_9GAMM</name>
<dbReference type="STRING" id="1420851.AU255_13715"/>
<feature type="domain" description="NAD(P)-binding" evidence="1">
    <location>
        <begin position="26"/>
        <end position="223"/>
    </location>
</feature>
<dbReference type="PANTHER" id="PTHR15020:SF50">
    <property type="entry name" value="UPF0659 PROTEIN YMR090W"/>
    <property type="match status" value="1"/>
</dbReference>
<dbReference type="PANTHER" id="PTHR15020">
    <property type="entry name" value="FLAVIN REDUCTASE-RELATED"/>
    <property type="match status" value="1"/>
</dbReference>
<keyword evidence="3" id="KW-1185">Reference proteome</keyword>
<evidence type="ECO:0000259" key="1">
    <source>
        <dbReference type="Pfam" id="PF13460"/>
    </source>
</evidence>
<dbReference type="RefSeq" id="WP_080523533.1">
    <property type="nucleotide sequence ID" value="NZ_LPUF01000002.1"/>
</dbReference>
<gene>
    <name evidence="2" type="ORF">AU255_13715</name>
</gene>
<dbReference type="Pfam" id="PF13460">
    <property type="entry name" value="NAD_binding_10"/>
    <property type="match status" value="1"/>
</dbReference>
<evidence type="ECO:0000313" key="3">
    <source>
        <dbReference type="Proteomes" id="UP000191980"/>
    </source>
</evidence>
<comment type="caution">
    <text evidence="2">The sequence shown here is derived from an EMBL/GenBank/DDBJ whole genome shotgun (WGS) entry which is preliminary data.</text>
</comment>
<dbReference type="SUPFAM" id="SSF51735">
    <property type="entry name" value="NAD(P)-binding Rossmann-fold domains"/>
    <property type="match status" value="1"/>
</dbReference>
<proteinExistence type="predicted"/>
<reference evidence="2 3" key="1">
    <citation type="submission" date="2015-12" db="EMBL/GenBank/DDBJ databases">
        <authorList>
            <person name="Shamseldin A."/>
            <person name="Moawad H."/>
            <person name="Abd El-Rahim W.M."/>
            <person name="Sadowsky M.J."/>
        </authorList>
    </citation>
    <scope>NUCLEOTIDE SEQUENCE [LARGE SCALE GENOMIC DNA]</scope>
    <source>
        <strain evidence="2 3">WF1</strain>
    </source>
</reference>
<protein>
    <submittedName>
        <fullName evidence="2">Epimerase</fullName>
    </submittedName>
</protein>
<dbReference type="OrthoDB" id="7352421at2"/>
<organism evidence="2 3">
    <name type="scientific">Methyloprofundus sedimenti</name>
    <dbReference type="NCBI Taxonomy" id="1420851"/>
    <lineage>
        <taxon>Bacteria</taxon>
        <taxon>Pseudomonadati</taxon>
        <taxon>Pseudomonadota</taxon>
        <taxon>Gammaproteobacteria</taxon>
        <taxon>Methylococcales</taxon>
        <taxon>Methylococcaceae</taxon>
        <taxon>Methyloprofundus</taxon>
    </lineage>
</organism>
<dbReference type="InterPro" id="IPR036291">
    <property type="entry name" value="NAD(P)-bd_dom_sf"/>
</dbReference>
<dbReference type="InterPro" id="IPR016040">
    <property type="entry name" value="NAD(P)-bd_dom"/>
</dbReference>
<dbReference type="EMBL" id="LPUF01000002">
    <property type="protein sequence ID" value="OQK16158.1"/>
    <property type="molecule type" value="Genomic_DNA"/>
</dbReference>
<evidence type="ECO:0000313" key="2">
    <source>
        <dbReference type="EMBL" id="OQK16158.1"/>
    </source>
</evidence>
<accession>A0A1V8M3S2</accession>
<dbReference type="AlphaFoldDB" id="A0A1V8M3S2"/>
<sequence>MKTQVNINEYQQGSNSHKSLNILVVGATGGSGRATVEKLLSEGHRVTAYSRSANQLVDTSGLLVTINGNVTDSVELDRAIQGQQVIIVTLGINENPLRVRFFGSARTTNDVRSMGTRNVITAMRKHGVQRLIVQSSFGVGETRGLLGFVDQLFFDLILKPQIDDTEAQEKEVRNSGLDWTIAQPVHLTDEDSGVFPFLSAKGQTRLMKVARKSVAKFLALAAREESGYIGQSVAISG</sequence>
<dbReference type="Proteomes" id="UP000191980">
    <property type="component" value="Unassembled WGS sequence"/>
</dbReference>